<accession>A0A9D7QJN9</accession>
<name>A0A9D7QJN9_9RHOO</name>
<evidence type="ECO:0000256" key="1">
    <source>
        <dbReference type="SAM" id="SignalP"/>
    </source>
</evidence>
<evidence type="ECO:0000313" key="2">
    <source>
        <dbReference type="EMBL" id="MBK8891499.1"/>
    </source>
</evidence>
<proteinExistence type="predicted"/>
<gene>
    <name evidence="2" type="ORF">IPN75_14560</name>
</gene>
<dbReference type="Proteomes" id="UP000808146">
    <property type="component" value="Unassembled WGS sequence"/>
</dbReference>
<evidence type="ECO:0000313" key="3">
    <source>
        <dbReference type="Proteomes" id="UP000808146"/>
    </source>
</evidence>
<protein>
    <submittedName>
        <fullName evidence="2">Uncharacterized protein</fullName>
    </submittedName>
</protein>
<sequence>MRKLLVPFIATLTLVTVPAHADRGYYGRDGNRYHGGSGGYGHHGGSSVSPWAGLAIFGAIVGLAILAESSRPVNVEPDPYNAEPAYAPQGGYIDGQPEAVAPPADPAGTWYYCGSSAMYYPYTKACPEGWQAVPARPY</sequence>
<dbReference type="AlphaFoldDB" id="A0A9D7QJN9"/>
<feature type="signal peptide" evidence="1">
    <location>
        <begin position="1"/>
        <end position="21"/>
    </location>
</feature>
<organism evidence="2 3">
    <name type="scientific">Candidatus Dechloromonas phosphorivorans</name>
    <dbReference type="NCBI Taxonomy" id="2899244"/>
    <lineage>
        <taxon>Bacteria</taxon>
        <taxon>Pseudomonadati</taxon>
        <taxon>Pseudomonadota</taxon>
        <taxon>Betaproteobacteria</taxon>
        <taxon>Rhodocyclales</taxon>
        <taxon>Azonexaceae</taxon>
        <taxon>Dechloromonas</taxon>
    </lineage>
</organism>
<comment type="caution">
    <text evidence="2">The sequence shown here is derived from an EMBL/GenBank/DDBJ whole genome shotgun (WGS) entry which is preliminary data.</text>
</comment>
<keyword evidence="1" id="KW-0732">Signal</keyword>
<feature type="chain" id="PRO_5038701979" evidence="1">
    <location>
        <begin position="22"/>
        <end position="138"/>
    </location>
</feature>
<reference evidence="2" key="1">
    <citation type="submission" date="2020-10" db="EMBL/GenBank/DDBJ databases">
        <title>Connecting structure to function with the recovery of over 1000 high-quality activated sludge metagenome-assembled genomes encoding full-length rRNA genes using long-read sequencing.</title>
        <authorList>
            <person name="Singleton C.M."/>
            <person name="Petriglieri F."/>
            <person name="Kristensen J.M."/>
            <person name="Kirkegaard R.H."/>
            <person name="Michaelsen T.Y."/>
            <person name="Andersen M.H."/>
            <person name="Karst S.M."/>
            <person name="Dueholm M.S."/>
            <person name="Nielsen P.H."/>
            <person name="Albertsen M."/>
        </authorList>
    </citation>
    <scope>NUCLEOTIDE SEQUENCE</scope>
    <source>
        <strain evidence="2">OdNE_18-Q3-R46-58_BAT3C.305</strain>
    </source>
</reference>
<dbReference type="EMBL" id="JADKBR010000017">
    <property type="protein sequence ID" value="MBK8891499.1"/>
    <property type="molecule type" value="Genomic_DNA"/>
</dbReference>